<sequence length="444" mass="46139">MGRHGPHPPPGPGASGRAGAGAGGAVGVSRPAVDEARLHRLLGAADLAWLVDRLRRRLERGQPLTTGTVSLAAPTPAQRLAAERLLGRAPGGGGSLTVRLDAVDAVLRRSGISPEGLPAAVSALTGPVVPLKEARRTEEQAWTEAYAPLTLLAQDEPLLADWAARVRETGLVRRLAGTPAAARTLLDRAARVLRELPAEPARSLAVFAADTLGSSHALDDGTPLAAIALSGVRALTGHPDGTGAAWRRAAWASAGLLRDDVSSTVLTLNLRGTPALDWMADSGEPSVLTLRQLAHHPPQTAPPLIHICENPAVLSAAADTHGAGSSPLVCLQGQPSAAALTLLAHLRGLGASFRYHGDFDWGGLRIATTLLQHIPWRPWRYTADDYRAAVAAADAVPPPLTGKPALSPWDPDLASALAEHAVRIEEEAVLETLLSDLGPASGYS</sequence>
<evidence type="ECO:0000313" key="4">
    <source>
        <dbReference type="EMBL" id="MBW5485542.1"/>
    </source>
</evidence>
<evidence type="ECO:0000256" key="1">
    <source>
        <dbReference type="SAM" id="MobiDB-lite"/>
    </source>
</evidence>
<dbReference type="EMBL" id="WTFF01000265">
    <property type="protein sequence ID" value="MBW5485542.1"/>
    <property type="molecule type" value="Genomic_DNA"/>
</dbReference>
<feature type="domain" description="DUF2399" evidence="2">
    <location>
        <begin position="287"/>
        <end position="437"/>
    </location>
</feature>
<evidence type="ECO:0000313" key="5">
    <source>
        <dbReference type="Proteomes" id="UP000812013"/>
    </source>
</evidence>
<gene>
    <name evidence="4" type="ORF">GPJ59_27640</name>
</gene>
<dbReference type="NCBIfam" id="TIGR02679">
    <property type="entry name" value="TIGR02679 family protein"/>
    <property type="match status" value="1"/>
</dbReference>
<feature type="domain" description="Conserved hypothetical protein CHP02679 N terminus" evidence="3">
    <location>
        <begin position="66"/>
        <end position="271"/>
    </location>
</feature>
<dbReference type="Pfam" id="PF09664">
    <property type="entry name" value="DUF2399"/>
    <property type="match status" value="1"/>
</dbReference>
<feature type="region of interest" description="Disordered" evidence="1">
    <location>
        <begin position="1"/>
        <end position="27"/>
    </location>
</feature>
<evidence type="ECO:0000259" key="3">
    <source>
        <dbReference type="Pfam" id="PF11796"/>
    </source>
</evidence>
<accession>A0ABS6ZCR0</accession>
<keyword evidence="5" id="KW-1185">Reference proteome</keyword>
<evidence type="ECO:0000259" key="2">
    <source>
        <dbReference type="Pfam" id="PF09664"/>
    </source>
</evidence>
<name>A0ABS6ZCR0_9ACTN</name>
<proteinExistence type="predicted"/>
<dbReference type="InterPro" id="IPR013495">
    <property type="entry name" value="CHP02679"/>
</dbReference>
<dbReference type="InterPro" id="IPR024466">
    <property type="entry name" value="CHP02679_N"/>
</dbReference>
<dbReference type="Proteomes" id="UP000812013">
    <property type="component" value="Unassembled WGS sequence"/>
</dbReference>
<feature type="compositionally biased region" description="Gly residues" evidence="1">
    <location>
        <begin position="13"/>
        <end position="26"/>
    </location>
</feature>
<organism evidence="4 5">
    <name type="scientific">Streptomyces bambusae</name>
    <dbReference type="NCBI Taxonomy" id="1550616"/>
    <lineage>
        <taxon>Bacteria</taxon>
        <taxon>Bacillati</taxon>
        <taxon>Actinomycetota</taxon>
        <taxon>Actinomycetes</taxon>
        <taxon>Kitasatosporales</taxon>
        <taxon>Streptomycetaceae</taxon>
        <taxon>Streptomyces</taxon>
    </lineage>
</organism>
<protein>
    <submittedName>
        <fullName evidence="4">TIGR02679 family protein</fullName>
    </submittedName>
</protein>
<reference evidence="4 5" key="1">
    <citation type="submission" date="2019-12" db="EMBL/GenBank/DDBJ databases">
        <title>Genome sequence of Streptomyces bambusae.</title>
        <authorList>
            <person name="Bansal K."/>
            <person name="Choksket S."/>
            <person name="Korpole S."/>
            <person name="Patil P.B."/>
        </authorList>
    </citation>
    <scope>NUCLEOTIDE SEQUENCE [LARGE SCALE GENOMIC DNA]</scope>
    <source>
        <strain evidence="4 5">SK60</strain>
    </source>
</reference>
<dbReference type="Pfam" id="PF11796">
    <property type="entry name" value="DUF3323"/>
    <property type="match status" value="1"/>
</dbReference>
<comment type="caution">
    <text evidence="4">The sequence shown here is derived from an EMBL/GenBank/DDBJ whole genome shotgun (WGS) entry which is preliminary data.</text>
</comment>
<dbReference type="InterPro" id="IPR024465">
    <property type="entry name" value="DUF2399"/>
</dbReference>